<dbReference type="PANTHER" id="PTHR23130">
    <property type="entry name" value="CYTOCHROME B561 AND DOMON DOMAIN-CONTAINING PROTEIN"/>
    <property type="match status" value="1"/>
</dbReference>
<comment type="caution">
    <text evidence="9">The sequence shown here is derived from an EMBL/GenBank/DDBJ whole genome shotgun (WGS) entry which is preliminary data.</text>
</comment>
<dbReference type="Pfam" id="PF04526">
    <property type="entry name" value="DUF568"/>
    <property type="match status" value="1"/>
</dbReference>
<organism evidence="9 10">
    <name type="scientific">Rehmannia glutinosa</name>
    <name type="common">Chinese foxglove</name>
    <dbReference type="NCBI Taxonomy" id="99300"/>
    <lineage>
        <taxon>Eukaryota</taxon>
        <taxon>Viridiplantae</taxon>
        <taxon>Streptophyta</taxon>
        <taxon>Embryophyta</taxon>
        <taxon>Tracheophyta</taxon>
        <taxon>Spermatophyta</taxon>
        <taxon>Magnoliopsida</taxon>
        <taxon>eudicotyledons</taxon>
        <taxon>Gunneridae</taxon>
        <taxon>Pentapetalae</taxon>
        <taxon>asterids</taxon>
        <taxon>lamiids</taxon>
        <taxon>Lamiales</taxon>
        <taxon>Orobanchaceae</taxon>
        <taxon>Rehmannieae</taxon>
        <taxon>Rehmannia</taxon>
    </lineage>
</organism>
<evidence type="ECO:0000256" key="2">
    <source>
        <dbReference type="ARBA" id="ARBA00022448"/>
    </source>
</evidence>
<evidence type="ECO:0000313" key="9">
    <source>
        <dbReference type="EMBL" id="KAK6132858.1"/>
    </source>
</evidence>
<keyword evidence="10" id="KW-1185">Reference proteome</keyword>
<feature type="domain" description="DOMON" evidence="8">
    <location>
        <begin position="50"/>
        <end position="172"/>
    </location>
</feature>
<feature type="chain" id="PRO_5046386962" description="DOMON domain-containing protein" evidence="7">
    <location>
        <begin position="25"/>
        <end position="300"/>
    </location>
</feature>
<evidence type="ECO:0000256" key="5">
    <source>
        <dbReference type="ARBA" id="ARBA00023136"/>
    </source>
</evidence>
<comment type="subcellular location">
    <subcellularLocation>
        <location evidence="1">Membrane</location>
    </subcellularLocation>
</comment>
<feature type="signal peptide" evidence="7">
    <location>
        <begin position="1"/>
        <end position="24"/>
    </location>
</feature>
<evidence type="ECO:0000256" key="1">
    <source>
        <dbReference type="ARBA" id="ARBA00004370"/>
    </source>
</evidence>
<dbReference type="PANTHER" id="PTHR23130:SF175">
    <property type="entry name" value="CYTOCHROME B561 AND DOMON DOMAIN-CONTAINING PROTEIN"/>
    <property type="match status" value="1"/>
</dbReference>
<evidence type="ECO:0000259" key="8">
    <source>
        <dbReference type="PROSITE" id="PS50836"/>
    </source>
</evidence>
<keyword evidence="6" id="KW-0812">Transmembrane</keyword>
<evidence type="ECO:0000256" key="7">
    <source>
        <dbReference type="SAM" id="SignalP"/>
    </source>
</evidence>
<keyword evidence="2" id="KW-0813">Transport</keyword>
<dbReference type="InterPro" id="IPR045265">
    <property type="entry name" value="AIR12_DOMON"/>
</dbReference>
<keyword evidence="6" id="KW-1133">Transmembrane helix</keyword>
<keyword evidence="5 6" id="KW-0472">Membrane</keyword>
<name>A0ABR0VE77_REHGL</name>
<evidence type="ECO:0000256" key="3">
    <source>
        <dbReference type="ARBA" id="ARBA00022729"/>
    </source>
</evidence>
<dbReference type="PROSITE" id="PS50836">
    <property type="entry name" value="DOMON"/>
    <property type="match status" value="1"/>
</dbReference>
<accession>A0ABR0VE77</accession>
<feature type="transmembrane region" description="Helical" evidence="6">
    <location>
        <begin position="268"/>
        <end position="290"/>
    </location>
</feature>
<dbReference type="Proteomes" id="UP001318860">
    <property type="component" value="Unassembled WGS sequence"/>
</dbReference>
<protein>
    <recommendedName>
        <fullName evidence="8">DOMON domain-containing protein</fullName>
    </recommendedName>
</protein>
<evidence type="ECO:0000313" key="10">
    <source>
        <dbReference type="Proteomes" id="UP001318860"/>
    </source>
</evidence>
<dbReference type="InterPro" id="IPR005018">
    <property type="entry name" value="DOMON_domain"/>
</dbReference>
<dbReference type="CDD" id="cd08760">
    <property type="entry name" value="Cyt_b561_FRRS1_like"/>
    <property type="match status" value="1"/>
</dbReference>
<evidence type="ECO:0000256" key="4">
    <source>
        <dbReference type="ARBA" id="ARBA00022982"/>
    </source>
</evidence>
<keyword evidence="4" id="KW-0249">Electron transport</keyword>
<reference evidence="9 10" key="1">
    <citation type="journal article" date="2021" name="Comput. Struct. Biotechnol. J.">
        <title>De novo genome assembly of the potent medicinal plant Rehmannia glutinosa using nanopore technology.</title>
        <authorList>
            <person name="Ma L."/>
            <person name="Dong C."/>
            <person name="Song C."/>
            <person name="Wang X."/>
            <person name="Zheng X."/>
            <person name="Niu Y."/>
            <person name="Chen S."/>
            <person name="Feng W."/>
        </authorList>
    </citation>
    <scope>NUCLEOTIDE SEQUENCE [LARGE SCALE GENOMIC DNA]</scope>
    <source>
        <strain evidence="9">DH-2019</strain>
    </source>
</reference>
<keyword evidence="3 7" id="KW-0732">Signal</keyword>
<evidence type="ECO:0000256" key="6">
    <source>
        <dbReference type="SAM" id="Phobius"/>
    </source>
</evidence>
<proteinExistence type="predicted"/>
<feature type="transmembrane region" description="Helical" evidence="6">
    <location>
        <begin position="236"/>
        <end position="256"/>
    </location>
</feature>
<gene>
    <name evidence="9" type="ORF">DH2020_033389</name>
</gene>
<dbReference type="EMBL" id="JABTTQ020001237">
    <property type="protein sequence ID" value="KAK6132858.1"/>
    <property type="molecule type" value="Genomic_DNA"/>
</dbReference>
<sequence length="300" mass="34303">MSISHTLYALIFALPFLFPLSADAHSCSEGFLIEINKTKSINQYCRKKTLGAEFGWNFNIKSRRLDIAFGARLDAETGWLAWGLNPLGRQMVGTRALIGIKQHSGSLEWHKYNVTELTKRGCQFLPSDDIGINVSDFSFVYLEKLEYYAILATIFLPFEYNFSRINVVWQIGDAAAGSEPLMHANSLRNFDTAETVDLVSEKIVSYSAHYQRHLRTMMALRLKPKFNDKYRAYWNMYHHFLGYALLALISVNMFEGIKILRPAHAWKWAYIGVLGVLGAVAMALEVFTWTKFLLYRNSIG</sequence>